<sequence>NPKDILRTHSVKLTNAITTNLYRVTDALYAEGLIPLDTKENVQTVTGISDYRKSSHLVSVMQRQLESYLNPEHYLIDICHVLNDQQHCTLTNIATSILHQL</sequence>
<organism evidence="1">
    <name type="scientific">Amphimedon queenslandica</name>
    <name type="common">Sponge</name>
    <dbReference type="NCBI Taxonomy" id="400682"/>
    <lineage>
        <taxon>Eukaryota</taxon>
        <taxon>Metazoa</taxon>
        <taxon>Porifera</taxon>
        <taxon>Demospongiae</taxon>
        <taxon>Heteroscleromorpha</taxon>
        <taxon>Haplosclerida</taxon>
        <taxon>Niphatidae</taxon>
        <taxon>Amphimedon</taxon>
    </lineage>
</organism>
<name>A0A1X7U0F4_AMPQE</name>
<evidence type="ECO:0008006" key="2">
    <source>
        <dbReference type="Google" id="ProtNLM"/>
    </source>
</evidence>
<accession>A0A1X7U0F4</accession>
<proteinExistence type="predicted"/>
<dbReference type="InParanoid" id="A0A1X7U0F4"/>
<protein>
    <recommendedName>
        <fullName evidence="2">CARD domain-containing protein</fullName>
    </recommendedName>
</protein>
<dbReference type="EnsemblMetazoa" id="Aqu2.1.20966_001">
    <property type="protein sequence ID" value="Aqu2.1.20966_001"/>
    <property type="gene ID" value="Aqu2.1.20966"/>
</dbReference>
<evidence type="ECO:0000313" key="1">
    <source>
        <dbReference type="EnsemblMetazoa" id="Aqu2.1.20966_001"/>
    </source>
</evidence>
<dbReference type="AlphaFoldDB" id="A0A1X7U0F4"/>
<reference evidence="1" key="1">
    <citation type="submission" date="2017-05" db="UniProtKB">
        <authorList>
            <consortium name="EnsemblMetazoa"/>
        </authorList>
    </citation>
    <scope>IDENTIFICATION</scope>
</reference>